<dbReference type="PANTHER" id="PTHR30537:SF26">
    <property type="entry name" value="GLYCINE CLEAVAGE SYSTEM TRANSCRIPTIONAL ACTIVATOR"/>
    <property type="match status" value="1"/>
</dbReference>
<protein>
    <recommendedName>
        <fullName evidence="5">HTH lysR-type domain-containing protein</fullName>
    </recommendedName>
</protein>
<evidence type="ECO:0000256" key="2">
    <source>
        <dbReference type="ARBA" id="ARBA00023015"/>
    </source>
</evidence>
<dbReference type="NCBIfam" id="TIGR03418">
    <property type="entry name" value="chol_sulf_TF"/>
    <property type="match status" value="1"/>
</dbReference>
<evidence type="ECO:0000256" key="3">
    <source>
        <dbReference type="ARBA" id="ARBA00023125"/>
    </source>
</evidence>
<dbReference type="CDD" id="cd08432">
    <property type="entry name" value="PBP2_GcdR_TrpI_HvrB_AmpR_like"/>
    <property type="match status" value="1"/>
</dbReference>
<dbReference type="InterPro" id="IPR017786">
    <property type="entry name" value="TF_choline_sulphate-util"/>
</dbReference>
<dbReference type="InterPro" id="IPR036388">
    <property type="entry name" value="WH-like_DNA-bd_sf"/>
</dbReference>
<evidence type="ECO:0000256" key="4">
    <source>
        <dbReference type="ARBA" id="ARBA00023163"/>
    </source>
</evidence>
<dbReference type="AlphaFoldDB" id="A0A376AK27"/>
<dbReference type="PRINTS" id="PR00039">
    <property type="entry name" value="HTHLYSR"/>
</dbReference>
<dbReference type="Gene3D" id="3.40.190.10">
    <property type="entry name" value="Periplasmic binding protein-like II"/>
    <property type="match status" value="2"/>
</dbReference>
<feature type="domain" description="HTH lysR-type" evidence="5">
    <location>
        <begin position="6"/>
        <end position="63"/>
    </location>
</feature>
<dbReference type="GO" id="GO:0006351">
    <property type="term" value="P:DNA-templated transcription"/>
    <property type="evidence" value="ECO:0007669"/>
    <property type="project" value="TreeGrafter"/>
</dbReference>
<organism evidence="6 7">
    <name type="scientific">Ciceribacter selenitireducens ATCC BAA-1503</name>
    <dbReference type="NCBI Taxonomy" id="1336235"/>
    <lineage>
        <taxon>Bacteria</taxon>
        <taxon>Pseudomonadati</taxon>
        <taxon>Pseudomonadota</taxon>
        <taxon>Alphaproteobacteria</taxon>
        <taxon>Hyphomicrobiales</taxon>
        <taxon>Rhizobiaceae</taxon>
        <taxon>Ciceribacter</taxon>
    </lineage>
</organism>
<dbReference type="Pfam" id="PF00126">
    <property type="entry name" value="HTH_1"/>
    <property type="match status" value="1"/>
</dbReference>
<dbReference type="GO" id="GO:0003700">
    <property type="term" value="F:DNA-binding transcription factor activity"/>
    <property type="evidence" value="ECO:0007669"/>
    <property type="project" value="InterPro"/>
</dbReference>
<reference evidence="7" key="1">
    <citation type="submission" date="2018-07" db="EMBL/GenBank/DDBJ databases">
        <authorList>
            <person name="Peiro R."/>
            <person name="Begona"/>
            <person name="Cbmso G."/>
            <person name="Lopez M."/>
            <person name="Gonzalez S."/>
        </authorList>
    </citation>
    <scope>NUCLEOTIDE SEQUENCE [LARGE SCALE GENOMIC DNA]</scope>
</reference>
<dbReference type="Gene3D" id="1.10.10.10">
    <property type="entry name" value="Winged helix-like DNA-binding domain superfamily/Winged helix DNA-binding domain"/>
    <property type="match status" value="1"/>
</dbReference>
<keyword evidence="4" id="KW-0804">Transcription</keyword>
<dbReference type="PROSITE" id="PS50931">
    <property type="entry name" value="HTH_LYSR"/>
    <property type="match status" value="1"/>
</dbReference>
<dbReference type="SUPFAM" id="SSF53850">
    <property type="entry name" value="Periplasmic binding protein-like II"/>
    <property type="match status" value="1"/>
</dbReference>
<dbReference type="Pfam" id="PF03466">
    <property type="entry name" value="LysR_substrate"/>
    <property type="match status" value="1"/>
</dbReference>
<dbReference type="OrthoDB" id="9794694at2"/>
<dbReference type="GO" id="GO:0043565">
    <property type="term" value="F:sequence-specific DNA binding"/>
    <property type="evidence" value="ECO:0007669"/>
    <property type="project" value="TreeGrafter"/>
</dbReference>
<dbReference type="EMBL" id="UEYP01000006">
    <property type="protein sequence ID" value="SSC68172.1"/>
    <property type="molecule type" value="Genomic_DNA"/>
</dbReference>
<evidence type="ECO:0000313" key="6">
    <source>
        <dbReference type="EMBL" id="SSC68172.1"/>
    </source>
</evidence>
<dbReference type="InterPro" id="IPR000847">
    <property type="entry name" value="LysR_HTH_N"/>
</dbReference>
<comment type="similarity">
    <text evidence="1">Belongs to the LysR transcriptional regulatory family.</text>
</comment>
<keyword evidence="7" id="KW-1185">Reference proteome</keyword>
<sequence length="316" mass="34488">MADAPVDLGWMRLLVEIGRRGSLSAAARARGLSQPAVSYQIRLLEQSFGAPLLRRLHRGVALTDEGRRVFDIAARTVQELDEVERVIRAASQRPVIRLCTDYAFSSLWLIPRMHAFRQSHPELDLQIVATQRLASDWEEGADIAVAFGSHGEFGQDAILLMPERVVPVCTPAFLERHGPFDHPEALTAVPLIHLDAAVPSPWFEWPSYLGRTGTSRKPDAGHGDMSFNTYAMVIQAALGGQGLALGWLGLVDQTLDSGLLCPAGGVLEDEDRGYWLLVPRARRASVAQLAAWLVKEARGGAKGANYTLEPAGEASR</sequence>
<gene>
    <name evidence="6" type="ORF">RHIZ70_3880</name>
</gene>
<dbReference type="InterPro" id="IPR005119">
    <property type="entry name" value="LysR_subst-bd"/>
</dbReference>
<evidence type="ECO:0000313" key="7">
    <source>
        <dbReference type="Proteomes" id="UP000254764"/>
    </source>
</evidence>
<keyword evidence="2" id="KW-0805">Transcription regulation</keyword>
<name>A0A376AK27_9HYPH</name>
<dbReference type="STRING" id="1336235.GCA_000518785_01267"/>
<dbReference type="PANTHER" id="PTHR30537">
    <property type="entry name" value="HTH-TYPE TRANSCRIPTIONAL REGULATOR"/>
    <property type="match status" value="1"/>
</dbReference>
<dbReference type="RefSeq" id="WP_115670693.1">
    <property type="nucleotide sequence ID" value="NZ_UEYP01000006.1"/>
</dbReference>
<accession>A0A376AK27</accession>
<dbReference type="Proteomes" id="UP000254764">
    <property type="component" value="Unassembled WGS sequence"/>
</dbReference>
<evidence type="ECO:0000256" key="1">
    <source>
        <dbReference type="ARBA" id="ARBA00009437"/>
    </source>
</evidence>
<dbReference type="InterPro" id="IPR058163">
    <property type="entry name" value="LysR-type_TF_proteobact-type"/>
</dbReference>
<keyword evidence="3" id="KW-0238">DNA-binding</keyword>
<dbReference type="SUPFAM" id="SSF46785">
    <property type="entry name" value="Winged helix' DNA-binding domain"/>
    <property type="match status" value="1"/>
</dbReference>
<proteinExistence type="inferred from homology"/>
<evidence type="ECO:0000259" key="5">
    <source>
        <dbReference type="PROSITE" id="PS50931"/>
    </source>
</evidence>
<dbReference type="InterPro" id="IPR036390">
    <property type="entry name" value="WH_DNA-bd_sf"/>
</dbReference>